<keyword evidence="1" id="KW-1133">Transmembrane helix</keyword>
<accession>A0A8X7MQL3</accession>
<keyword evidence="1" id="KW-0472">Membrane</keyword>
<organism evidence="2 3">
    <name type="scientific">Tilletia controversa</name>
    <name type="common">dwarf bunt fungus</name>
    <dbReference type="NCBI Taxonomy" id="13291"/>
    <lineage>
        <taxon>Eukaryota</taxon>
        <taxon>Fungi</taxon>
        <taxon>Dikarya</taxon>
        <taxon>Basidiomycota</taxon>
        <taxon>Ustilaginomycotina</taxon>
        <taxon>Exobasidiomycetes</taxon>
        <taxon>Tilletiales</taxon>
        <taxon>Tilletiaceae</taxon>
        <taxon>Tilletia</taxon>
    </lineage>
</organism>
<keyword evidence="3" id="KW-1185">Reference proteome</keyword>
<proteinExistence type="predicted"/>
<dbReference type="PANTHER" id="PTHR35560:SF3">
    <property type="entry name" value="PEPTIDASE S9 PROLYL OLIGOPEPTIDASE CATALYTIC DOMAIN-CONTAINING PROTEIN"/>
    <property type="match status" value="1"/>
</dbReference>
<evidence type="ECO:0000313" key="2">
    <source>
        <dbReference type="EMBL" id="KAE8244847.1"/>
    </source>
</evidence>
<protein>
    <submittedName>
        <fullName evidence="2">Uncharacterized protein</fullName>
    </submittedName>
</protein>
<comment type="caution">
    <text evidence="2">The sequence shown here is derived from an EMBL/GenBank/DDBJ whole genome shotgun (WGS) entry which is preliminary data.</text>
</comment>
<name>A0A8X7MQL3_9BASI</name>
<evidence type="ECO:0000256" key="1">
    <source>
        <dbReference type="SAM" id="Phobius"/>
    </source>
</evidence>
<dbReference type="InterPro" id="IPR029058">
    <property type="entry name" value="AB_hydrolase_fold"/>
</dbReference>
<dbReference type="Gene3D" id="3.40.50.1820">
    <property type="entry name" value="alpha/beta hydrolase"/>
    <property type="match status" value="1"/>
</dbReference>
<dbReference type="PANTHER" id="PTHR35560">
    <property type="entry name" value="BLL0132 PROTEIN"/>
    <property type="match status" value="1"/>
</dbReference>
<dbReference type="EMBL" id="LWDE02000790">
    <property type="protein sequence ID" value="KAE8244847.1"/>
    <property type="molecule type" value="Genomic_DNA"/>
</dbReference>
<dbReference type="AlphaFoldDB" id="A0A8X7MQL3"/>
<keyword evidence="1" id="KW-0812">Transmembrane</keyword>
<gene>
    <name evidence="2" type="ORF">A4X06_0g5942</name>
</gene>
<dbReference type="Proteomes" id="UP000077684">
    <property type="component" value="Unassembled WGS sequence"/>
</dbReference>
<feature type="transmembrane region" description="Helical" evidence="1">
    <location>
        <begin position="7"/>
        <end position="28"/>
    </location>
</feature>
<dbReference type="SUPFAM" id="SSF53474">
    <property type="entry name" value="alpha/beta-Hydrolases"/>
    <property type="match status" value="1"/>
</dbReference>
<reference evidence="2" key="1">
    <citation type="submission" date="2016-04" db="EMBL/GenBank/DDBJ databases">
        <authorList>
            <person name="Nguyen H.D."/>
            <person name="Samba Siva P."/>
            <person name="Cullis J."/>
            <person name="Levesque C.A."/>
            <person name="Hambleton S."/>
        </authorList>
    </citation>
    <scope>NUCLEOTIDE SEQUENCE</scope>
    <source>
        <strain evidence="2">DAOMC 236426</strain>
    </source>
</reference>
<evidence type="ECO:0000313" key="3">
    <source>
        <dbReference type="Proteomes" id="UP000077684"/>
    </source>
</evidence>
<sequence length="411" mass="46049">MSSQIRYAAFFFIFTVFTILFLQLRLVVQNPDFSIMGEEAKDRFEGELNVTGEVEVVAPKTMSVKSASHLDLPSVIGARAAVLAFHSVTQSRSSEPVELAFYEDAALGRSSVKRVLIQIHGMGKIQSREAWVNWKQASRARAKAAEKSRHFSVKDVLVVAPMFFNGNDKERYRWSGKGSTGPLLVWKGNGWGDGESNQYPHKHKTVSSFEALDAMLLYYSDRSHFPNIESIVISGHSLGGQLVHRYSILSDLPLSSPVKLSFLIANPSTLLYTDGDRPRHKHDASPPKLIEGYNRYKYGLEGIHDKLGEYYEHLTTARAGGKALWARFSKERRVHYVNGEDDRGVGDERPQAFVQGKNRMDRLKNYIAWASSPERGGAWPARHTVEWAPGVEHDAGGILESEAGLRRAFLD</sequence>
<reference evidence="2" key="2">
    <citation type="journal article" date="2019" name="IMA Fungus">
        <title>Genome sequencing and comparison of five Tilletia species to identify candidate genes for the detection of regulated species infecting wheat.</title>
        <authorList>
            <person name="Nguyen H.D.T."/>
            <person name="Sultana T."/>
            <person name="Kesanakurti P."/>
            <person name="Hambleton S."/>
        </authorList>
    </citation>
    <scope>NUCLEOTIDE SEQUENCE</scope>
    <source>
        <strain evidence="2">DAOMC 236426</strain>
    </source>
</reference>